<evidence type="ECO:0008006" key="3">
    <source>
        <dbReference type="Google" id="ProtNLM"/>
    </source>
</evidence>
<protein>
    <recommendedName>
        <fullName evidence="3">Transposase</fullName>
    </recommendedName>
</protein>
<name>A0ABP7CUS4_9MICO</name>
<evidence type="ECO:0000313" key="1">
    <source>
        <dbReference type="EMBL" id="GAA3694483.1"/>
    </source>
</evidence>
<dbReference type="Proteomes" id="UP001501468">
    <property type="component" value="Unassembled WGS sequence"/>
</dbReference>
<accession>A0ABP7CUS4</accession>
<gene>
    <name evidence="1" type="ORF">GCM10022399_08820</name>
</gene>
<comment type="caution">
    <text evidence="1">The sequence shown here is derived from an EMBL/GenBank/DDBJ whole genome shotgun (WGS) entry which is preliminary data.</text>
</comment>
<evidence type="ECO:0000313" key="2">
    <source>
        <dbReference type="Proteomes" id="UP001501468"/>
    </source>
</evidence>
<proteinExistence type="predicted"/>
<keyword evidence="2" id="KW-1185">Reference proteome</keyword>
<reference evidence="2" key="1">
    <citation type="journal article" date="2019" name="Int. J. Syst. Evol. Microbiol.">
        <title>The Global Catalogue of Microorganisms (GCM) 10K type strain sequencing project: providing services to taxonomists for standard genome sequencing and annotation.</title>
        <authorList>
            <consortium name="The Broad Institute Genomics Platform"/>
            <consortium name="The Broad Institute Genome Sequencing Center for Infectious Disease"/>
            <person name="Wu L."/>
            <person name="Ma J."/>
        </authorList>
    </citation>
    <scope>NUCLEOTIDE SEQUENCE [LARGE SCALE GENOMIC DNA]</scope>
    <source>
        <strain evidence="2">JCM 17125</strain>
    </source>
</reference>
<sequence length="64" mass="7516">MTPVSDGYVDLFDALSHDLIEPQIDGRSRQVAPWRSPIGWLGTFRKPRETGRWFRGRHRWHTLG</sequence>
<dbReference type="EMBL" id="BAABDC010000001">
    <property type="protein sequence ID" value="GAA3694483.1"/>
    <property type="molecule type" value="Genomic_DNA"/>
</dbReference>
<organism evidence="1 2">
    <name type="scientific">Terrabacter ginsenosidimutans</name>
    <dbReference type="NCBI Taxonomy" id="490575"/>
    <lineage>
        <taxon>Bacteria</taxon>
        <taxon>Bacillati</taxon>
        <taxon>Actinomycetota</taxon>
        <taxon>Actinomycetes</taxon>
        <taxon>Micrococcales</taxon>
        <taxon>Intrasporangiaceae</taxon>
        <taxon>Terrabacter</taxon>
    </lineage>
</organism>